<evidence type="ECO:0000256" key="8">
    <source>
        <dbReference type="ARBA" id="ARBA00022837"/>
    </source>
</evidence>
<dbReference type="InterPro" id="IPR013777">
    <property type="entry name" value="A-amylase-like"/>
</dbReference>
<dbReference type="InterPro" id="IPR015340">
    <property type="entry name" value="A_amylase_C_dom"/>
</dbReference>
<dbReference type="GO" id="GO:0016052">
    <property type="term" value="P:carbohydrate catabolic process"/>
    <property type="evidence" value="ECO:0007669"/>
    <property type="project" value="InterPro"/>
</dbReference>
<accession>M2R1H0</accession>
<comment type="similarity">
    <text evidence="3">Belongs to the glycosyl hydrolase 13 family.</text>
</comment>
<evidence type="ECO:0000256" key="10">
    <source>
        <dbReference type="ARBA" id="ARBA00023180"/>
    </source>
</evidence>
<feature type="binding site" evidence="17">
    <location>
        <position position="102"/>
    </location>
    <ligand>
        <name>substrate</name>
    </ligand>
</feature>
<proteinExistence type="inferred from homology"/>
<dbReference type="PANTHER" id="PTHR10357">
    <property type="entry name" value="ALPHA-AMYLASE FAMILY MEMBER"/>
    <property type="match status" value="1"/>
</dbReference>
<keyword evidence="10" id="KW-0325">Glycoprotein</keyword>
<feature type="binding site" evidence="17">
    <location>
        <position position="362"/>
    </location>
    <ligand>
        <name>substrate</name>
    </ligand>
</feature>
<dbReference type="EC" id="3.2.1.1" evidence="4"/>
<evidence type="ECO:0000256" key="14">
    <source>
        <dbReference type="PIRSR" id="PIRSR001024-2"/>
    </source>
</evidence>
<evidence type="ECO:0000256" key="18">
    <source>
        <dbReference type="SAM" id="SignalP"/>
    </source>
</evidence>
<feature type="binding site" evidence="15">
    <location>
        <position position="179"/>
    </location>
    <ligand>
        <name>Ca(2+)</name>
        <dbReference type="ChEBI" id="CHEBI:29108"/>
        <label>1</label>
    </ligand>
</feature>
<feature type="active site" description="Proton donor" evidence="13">
    <location>
        <position position="247"/>
    </location>
</feature>
<feature type="disulfide bond" evidence="16">
    <location>
        <begin position="49"/>
        <end position="57"/>
    </location>
</feature>
<dbReference type="HOGENOM" id="CLU_006462_7_2_1"/>
<comment type="catalytic activity">
    <reaction evidence="1">
        <text>Endohydrolysis of (1-&gt;4)-alpha-D-glucosidic linkages in polysaccharides containing three or more (1-&gt;4)-alpha-linked D-glucose units.</text>
        <dbReference type="EC" id="3.2.1.1"/>
    </reaction>
</comment>
<evidence type="ECO:0000256" key="2">
    <source>
        <dbReference type="ARBA" id="ARBA00001913"/>
    </source>
</evidence>
<dbReference type="Gene3D" id="2.60.40.1180">
    <property type="entry name" value="Golgi alpha-mannosidase II"/>
    <property type="match status" value="1"/>
</dbReference>
<keyword evidence="8 15" id="KW-0106">Calcium</keyword>
<dbReference type="InterPro" id="IPR013780">
    <property type="entry name" value="Glyco_hydro_b"/>
</dbReference>
<evidence type="ECO:0000256" key="15">
    <source>
        <dbReference type="PIRSR" id="PIRSR001024-3"/>
    </source>
</evidence>
<keyword evidence="6 18" id="KW-0732">Signal</keyword>
<keyword evidence="9 16" id="KW-1015">Disulfide bond</keyword>
<dbReference type="STRING" id="914234.M2R1H0"/>
<evidence type="ECO:0000256" key="3">
    <source>
        <dbReference type="ARBA" id="ARBA00008061"/>
    </source>
</evidence>
<evidence type="ECO:0000313" key="20">
    <source>
        <dbReference type="EMBL" id="EMD32741.1"/>
    </source>
</evidence>
<evidence type="ECO:0000256" key="5">
    <source>
        <dbReference type="ARBA" id="ARBA00022723"/>
    </source>
</evidence>
<dbReference type="CDD" id="cd11319">
    <property type="entry name" value="AmyAc_euk_AmyA"/>
    <property type="match status" value="1"/>
</dbReference>
<evidence type="ECO:0000256" key="12">
    <source>
        <dbReference type="ARBA" id="ARBA00023295"/>
    </source>
</evidence>
<dbReference type="SUPFAM" id="SSF51445">
    <property type="entry name" value="(Trans)glycosidases"/>
    <property type="match status" value="1"/>
</dbReference>
<dbReference type="OrthoDB" id="204980at2759"/>
<dbReference type="EMBL" id="KB445809">
    <property type="protein sequence ID" value="EMD32741.1"/>
    <property type="molecule type" value="Genomic_DNA"/>
</dbReference>
<dbReference type="SUPFAM" id="SSF51011">
    <property type="entry name" value="Glycosyl hydrolase domain"/>
    <property type="match status" value="1"/>
</dbReference>
<dbReference type="PIRSF" id="PIRSF001024">
    <property type="entry name" value="Alph-amyl_fung"/>
    <property type="match status" value="1"/>
</dbReference>
<keyword evidence="11" id="KW-0119">Carbohydrate metabolism</keyword>
<dbReference type="GO" id="GO:0005509">
    <property type="term" value="F:calcium ion binding"/>
    <property type="evidence" value="ECO:0007669"/>
    <property type="project" value="InterPro"/>
</dbReference>
<evidence type="ECO:0000256" key="9">
    <source>
        <dbReference type="ARBA" id="ARBA00023157"/>
    </source>
</evidence>
<feature type="active site" description="Nucleophile" evidence="13">
    <location>
        <position position="223"/>
    </location>
</feature>
<organism evidence="20 21">
    <name type="scientific">Ceriporiopsis subvermispora (strain B)</name>
    <name type="common">White-rot fungus</name>
    <name type="synonym">Gelatoporia subvermispora</name>
    <dbReference type="NCBI Taxonomy" id="914234"/>
    <lineage>
        <taxon>Eukaryota</taxon>
        <taxon>Fungi</taxon>
        <taxon>Dikarya</taxon>
        <taxon>Basidiomycota</taxon>
        <taxon>Agaricomycotina</taxon>
        <taxon>Agaricomycetes</taxon>
        <taxon>Polyporales</taxon>
        <taxon>Gelatoporiaceae</taxon>
        <taxon>Gelatoporia</taxon>
    </lineage>
</organism>
<dbReference type="Gene3D" id="3.20.20.80">
    <property type="entry name" value="Glycosidases"/>
    <property type="match status" value="1"/>
</dbReference>
<feature type="domain" description="Glycosyl hydrolase family 13 catalytic" evidence="19">
    <location>
        <begin position="33"/>
        <end position="387"/>
    </location>
</feature>
<feature type="binding site" evidence="15">
    <location>
        <position position="140"/>
    </location>
    <ligand>
        <name>Ca(2+)</name>
        <dbReference type="ChEBI" id="CHEBI:29108"/>
        <label>1</label>
    </ligand>
</feature>
<feature type="chain" id="PRO_5004024011" description="alpha-amylase" evidence="18">
    <location>
        <begin position="24"/>
        <end position="530"/>
    </location>
</feature>
<feature type="binding site" evidence="17">
    <location>
        <position position="141"/>
    </location>
    <ligand>
        <name>substrate</name>
    </ligand>
</feature>
<evidence type="ECO:0000256" key="17">
    <source>
        <dbReference type="PIRSR" id="PIRSR001024-5"/>
    </source>
</evidence>
<dbReference type="SMART" id="SM00642">
    <property type="entry name" value="Aamy"/>
    <property type="match status" value="1"/>
</dbReference>
<feature type="binding site" evidence="17">
    <location>
        <position position="221"/>
    </location>
    <ligand>
        <name>substrate</name>
    </ligand>
</feature>
<dbReference type="InterPro" id="IPR017853">
    <property type="entry name" value="GH"/>
</dbReference>
<dbReference type="Pfam" id="PF09260">
    <property type="entry name" value="A_amylase_dom_C"/>
    <property type="match status" value="1"/>
</dbReference>
<dbReference type="Pfam" id="PF00128">
    <property type="entry name" value="Alpha-amylase"/>
    <property type="match status" value="1"/>
</dbReference>
<evidence type="ECO:0000256" key="16">
    <source>
        <dbReference type="PIRSR" id="PIRSR001024-4"/>
    </source>
</evidence>
<feature type="signal peptide" evidence="18">
    <location>
        <begin position="1"/>
        <end position="23"/>
    </location>
</feature>
<evidence type="ECO:0000256" key="6">
    <source>
        <dbReference type="ARBA" id="ARBA00022729"/>
    </source>
</evidence>
<name>M2R1H0_CERS8</name>
<feature type="binding site" evidence="15">
    <location>
        <position position="247"/>
    </location>
    <ligand>
        <name>Ca(2+)</name>
        <dbReference type="ChEBI" id="CHEBI:29108"/>
        <label>2</label>
    </ligand>
</feature>
<dbReference type="FunFam" id="3.20.20.80:FF:000120">
    <property type="entry name" value="Alpha-amylase A"/>
    <property type="match status" value="1"/>
</dbReference>
<protein>
    <recommendedName>
        <fullName evidence="4">alpha-amylase</fullName>
        <ecNumber evidence="4">3.2.1.1</ecNumber>
    </recommendedName>
</protein>
<feature type="binding site" evidence="15">
    <location>
        <position position="192"/>
    </location>
    <ligand>
        <name>Ca(2+)</name>
        <dbReference type="ChEBI" id="CHEBI:29108"/>
        <label>1</label>
    </ligand>
</feature>
<evidence type="ECO:0000256" key="11">
    <source>
        <dbReference type="ARBA" id="ARBA00023277"/>
    </source>
</evidence>
<feature type="binding site" evidence="17">
    <location>
        <position position="315"/>
    </location>
    <ligand>
        <name>substrate</name>
    </ligand>
</feature>
<evidence type="ECO:0000259" key="19">
    <source>
        <dbReference type="SMART" id="SM00642"/>
    </source>
</evidence>
<dbReference type="InterPro" id="IPR006047">
    <property type="entry name" value="GH13_cat_dom"/>
</dbReference>
<keyword evidence="12" id="KW-0326">Glycosidase</keyword>
<feature type="binding site" evidence="15">
    <location>
        <position position="227"/>
    </location>
    <ligand>
        <name>Ca(2+)</name>
        <dbReference type="ChEBI" id="CHEBI:29108"/>
        <label>1</label>
    </ligand>
</feature>
<feature type="binding site" evidence="15">
    <location>
        <position position="223"/>
    </location>
    <ligand>
        <name>Ca(2+)</name>
        <dbReference type="ChEBI" id="CHEBI:29108"/>
        <label>2</label>
    </ligand>
</feature>
<feature type="site" description="Transition state stabilizer" evidence="14">
    <location>
        <position position="315"/>
    </location>
</feature>
<evidence type="ECO:0000256" key="1">
    <source>
        <dbReference type="ARBA" id="ARBA00000548"/>
    </source>
</evidence>
<reference evidence="20 21" key="1">
    <citation type="journal article" date="2012" name="Proc. Natl. Acad. Sci. U.S.A.">
        <title>Comparative genomics of Ceriporiopsis subvermispora and Phanerochaete chrysosporium provide insight into selective ligninolysis.</title>
        <authorList>
            <person name="Fernandez-Fueyo E."/>
            <person name="Ruiz-Duenas F.J."/>
            <person name="Ferreira P."/>
            <person name="Floudas D."/>
            <person name="Hibbett D.S."/>
            <person name="Canessa P."/>
            <person name="Larrondo L.F."/>
            <person name="James T.Y."/>
            <person name="Seelenfreund D."/>
            <person name="Lobos S."/>
            <person name="Polanco R."/>
            <person name="Tello M."/>
            <person name="Honda Y."/>
            <person name="Watanabe T."/>
            <person name="Watanabe T."/>
            <person name="Ryu J.S."/>
            <person name="Kubicek C.P."/>
            <person name="Schmoll M."/>
            <person name="Gaskell J."/>
            <person name="Hammel K.E."/>
            <person name="St John F.J."/>
            <person name="Vanden Wymelenberg A."/>
            <person name="Sabat G."/>
            <person name="Splinter BonDurant S."/>
            <person name="Syed K."/>
            <person name="Yadav J.S."/>
            <person name="Doddapaneni H."/>
            <person name="Subramanian V."/>
            <person name="Lavin J.L."/>
            <person name="Oguiza J.A."/>
            <person name="Perez G."/>
            <person name="Pisabarro A.G."/>
            <person name="Ramirez L."/>
            <person name="Santoyo F."/>
            <person name="Master E."/>
            <person name="Coutinho P.M."/>
            <person name="Henrissat B."/>
            <person name="Lombard V."/>
            <person name="Magnuson J.K."/>
            <person name="Kuees U."/>
            <person name="Hori C."/>
            <person name="Igarashi K."/>
            <person name="Samejima M."/>
            <person name="Held B.W."/>
            <person name="Barry K.W."/>
            <person name="LaButti K.M."/>
            <person name="Lapidus A."/>
            <person name="Lindquist E.A."/>
            <person name="Lucas S.M."/>
            <person name="Riley R."/>
            <person name="Salamov A.A."/>
            <person name="Hoffmeister D."/>
            <person name="Schwenk D."/>
            <person name="Hadar Y."/>
            <person name="Yarden O."/>
            <person name="de Vries R.P."/>
            <person name="Wiebenga A."/>
            <person name="Stenlid J."/>
            <person name="Eastwood D."/>
            <person name="Grigoriev I.V."/>
            <person name="Berka R.M."/>
            <person name="Blanchette R.A."/>
            <person name="Kersten P."/>
            <person name="Martinez A.T."/>
            <person name="Vicuna R."/>
            <person name="Cullen D."/>
        </authorList>
    </citation>
    <scope>NUCLEOTIDE SEQUENCE [LARGE SCALE GENOMIC DNA]</scope>
    <source>
        <strain evidence="20 21">B</strain>
    </source>
</reference>
<evidence type="ECO:0000256" key="7">
    <source>
        <dbReference type="ARBA" id="ARBA00022801"/>
    </source>
</evidence>
<evidence type="ECO:0000313" key="21">
    <source>
        <dbReference type="Proteomes" id="UP000016930"/>
    </source>
</evidence>
<dbReference type="GO" id="GO:0004556">
    <property type="term" value="F:alpha-amylase activity"/>
    <property type="evidence" value="ECO:0007669"/>
    <property type="project" value="UniProtKB-EC"/>
</dbReference>
<evidence type="ECO:0000256" key="13">
    <source>
        <dbReference type="PIRSR" id="PIRSR001024-1"/>
    </source>
</evidence>
<comment type="cofactor">
    <cofactor evidence="2">
        <name>Ca(2+)</name>
        <dbReference type="ChEBI" id="CHEBI:29108"/>
    </cofactor>
</comment>
<feature type="binding site" evidence="17">
    <location>
        <position position="251"/>
    </location>
    <ligand>
        <name>substrate</name>
    </ligand>
</feature>
<keyword evidence="21" id="KW-1185">Reference proteome</keyword>
<sequence length="530" mass="56551">MFTLRITALVAPFFALPVFAASANEWQNRSIYQLVTDRFATSNGSSPSCDTSQRLYCGGTWQGVISKLDYIQNMGFDAIWISPVVANVEGNTGEGEAFHGYWTRDINSLNEHFGSADDLNALASALHSRGMYLMLDVVVNHMAATSNPPDYSSFSPFNTQADFHAECFISDYNNQTDVEQCWLGDTTVPLADLNTENDDIVNTMYTWIKGLIANYTADGVRIDTVKHIRKDFWPDFAQNAGVFTIGEVLDGDTNYVAPYTQVLDSVLDYPTFYPLTSAFVSPSGNLSALVDLVTQAQGSYKDGEFMTGSFLENQDNPRFQSMTLDQALVKNAMTWPFVQDGIPILYYGQEQGYTGGADPANREALWLSGYVEDKPLVNHVKTLNAARKAAIAYNSSFLTTPAKFLSTTSSTLALSKPPVLALLTNGGNSSSPSWSVPDAGFPANEPLVDVLSCTAINADGNGGVSASAQGGAPMVVVPVAALNKSGSVCPSLATGSGSQGSQGNGAGREVATGVAAMLAVGLSVVTGMLV</sequence>
<keyword evidence="5 15" id="KW-0479">Metal-binding</keyword>
<dbReference type="Proteomes" id="UP000016930">
    <property type="component" value="Unassembled WGS sequence"/>
</dbReference>
<evidence type="ECO:0000256" key="4">
    <source>
        <dbReference type="ARBA" id="ARBA00012595"/>
    </source>
</evidence>
<gene>
    <name evidence="20" type="ORF">CERSUDRAFT_87750</name>
</gene>
<dbReference type="AlphaFoldDB" id="M2R1H0"/>
<feature type="disulfide bond" evidence="16">
    <location>
        <begin position="167"/>
        <end position="181"/>
    </location>
</feature>
<keyword evidence="7 20" id="KW-0378">Hydrolase</keyword>
<dbReference type="PANTHER" id="PTHR10357:SF215">
    <property type="entry name" value="ALPHA-AMYLASE 1"/>
    <property type="match status" value="1"/>
</dbReference>